<dbReference type="Gene3D" id="1.20.120.1750">
    <property type="match status" value="1"/>
</dbReference>
<organism evidence="11 12">
    <name type="scientific">Diploscapter pachys</name>
    <dbReference type="NCBI Taxonomy" id="2018661"/>
    <lineage>
        <taxon>Eukaryota</taxon>
        <taxon>Metazoa</taxon>
        <taxon>Ecdysozoa</taxon>
        <taxon>Nematoda</taxon>
        <taxon>Chromadorea</taxon>
        <taxon>Rhabditida</taxon>
        <taxon>Rhabditina</taxon>
        <taxon>Rhabditomorpha</taxon>
        <taxon>Rhabditoidea</taxon>
        <taxon>Rhabditidae</taxon>
        <taxon>Diploscapter</taxon>
    </lineage>
</organism>
<dbReference type="InterPro" id="IPR044066">
    <property type="entry name" value="TRIAD_supradom"/>
</dbReference>
<evidence type="ECO:0000256" key="7">
    <source>
        <dbReference type="PROSITE-ProRule" id="PRU00175"/>
    </source>
</evidence>
<evidence type="ECO:0000256" key="5">
    <source>
        <dbReference type="ARBA" id="ARBA00022786"/>
    </source>
</evidence>
<dbReference type="InterPro" id="IPR031127">
    <property type="entry name" value="E3_UB_ligase_RBR"/>
</dbReference>
<keyword evidence="2" id="KW-0479">Metal-binding</keyword>
<evidence type="ECO:0000256" key="8">
    <source>
        <dbReference type="SAM" id="MobiDB-lite"/>
    </source>
</evidence>
<dbReference type="Pfam" id="PF22191">
    <property type="entry name" value="IBR_1"/>
    <property type="match status" value="1"/>
</dbReference>
<dbReference type="STRING" id="2018661.A0A2A2LJX9"/>
<sequence length="1029" mass="117991">MIHWHDEDDDESESPENQPIVVRKDLIRLPPRPCRLNRQPHSRELYKDDDEGETDPSNVYRMHHSDCIPTHHRPSDVVDCEPSTASSSELLNEVINQTSLHAALQSEVMVSAPDQINFTNECQKAHQALVQLDLEANVDGSVELAIPSGGYGFSLGDGGTCRLIWKDDTLHLRCPAALREQFSNEDFRDPTTRHLSGWELMCLKKGEEKEKENKEKFVHKEDLILKFDDLSTRNEFLKDHPKIVKSSLKILPGYNPAREEEVVMFWYIRWICEPIKYSSYGTVEATVKLKSVLDVDYCWQVLEANGLAVSNTTRNRRFNDPIETRKLFIECGIPNWFSTQGMLIDLIGHILDANSIEYEDIYFVRMRNCPENVVSMRRELAKIRKRIYMAALDMRYPLHERINSRNIDLTDMYYFESAPYPWPFEVLPGRVLFAGPDPWSSDAEKRMDATGFPIDRRDDASAEVIWTDQEARLTFGYRTTLYISKAIRIACDSELRDLDKDLRNRHYQYPEDGPPVKDELVKRERYWAQLIDENDDLFKSNDGDNATMLTVEGYPRELFDEALQQVKQILTGRTIDCSDMEKEGRLLYGFGARWLKNELRKSLMQRVVTDVDLMRKTLTIWGPADEVNRLIDNARHFSNHPDEFFVETEIAIIPPRFPDHTRPVLVKIGLEKISQITGGAKISTNGTNLRNWTALKFKGSIAQFDRLDNFLNELLEELPSFCGVLPDFSYVPHCPVCLTTITKAFYCLELCGHYYCLDCFANMVLDKVQSHNLSFVCLKPDCQHKIAVTDILRIILSPSNRIKSLDAVKLEPLLRSLKDSVAFGDTETMRVCPTPDCYGLIPFNPNDQPPGLPTSHQIKCVECNKYRCVGRNCLSRPHPGETCAQAETLRQNADESLKAYKRVVGEQNLKSCPSCTMLIEKDVGCNHMECTKCRIHFCWECGYQSKERAELYRHLGDAHGGFGGGWQIQGNQVLQAPLGEFVPNDMMGVVVFMEEMDEVAPAVWANWPGVNPNHVDAELFEAMFEDDFN</sequence>
<feature type="domain" description="RING-type" evidence="10">
    <location>
        <begin position="730"/>
        <end position="967"/>
    </location>
</feature>
<keyword evidence="1" id="KW-0808">Transferase</keyword>
<dbReference type="PROSITE" id="PS50089">
    <property type="entry name" value="ZF_RING_2"/>
    <property type="match status" value="1"/>
</dbReference>
<evidence type="ECO:0000313" key="12">
    <source>
        <dbReference type="Proteomes" id="UP000218231"/>
    </source>
</evidence>
<dbReference type="PROSITE" id="PS51873">
    <property type="entry name" value="TRIAD"/>
    <property type="match status" value="1"/>
</dbReference>
<name>A0A2A2LJX9_9BILA</name>
<proteinExistence type="predicted"/>
<evidence type="ECO:0000256" key="1">
    <source>
        <dbReference type="ARBA" id="ARBA00022679"/>
    </source>
</evidence>
<evidence type="ECO:0000256" key="6">
    <source>
        <dbReference type="ARBA" id="ARBA00022833"/>
    </source>
</evidence>
<comment type="caution">
    <text evidence="11">The sequence shown here is derived from an EMBL/GenBank/DDBJ whole genome shotgun (WGS) entry which is preliminary data.</text>
</comment>
<evidence type="ECO:0000256" key="4">
    <source>
        <dbReference type="ARBA" id="ARBA00022771"/>
    </source>
</evidence>
<keyword evidence="4 7" id="KW-0863">Zinc-finger</keyword>
<gene>
    <name evidence="11" type="ORF">WR25_11953</name>
</gene>
<keyword evidence="6" id="KW-0862">Zinc</keyword>
<evidence type="ECO:0000256" key="3">
    <source>
        <dbReference type="ARBA" id="ARBA00022737"/>
    </source>
</evidence>
<dbReference type="InterPro" id="IPR013083">
    <property type="entry name" value="Znf_RING/FYVE/PHD"/>
</dbReference>
<reference evidence="11 12" key="1">
    <citation type="journal article" date="2017" name="Curr. Biol.">
        <title>Genome architecture and evolution of a unichromosomal asexual nematode.</title>
        <authorList>
            <person name="Fradin H."/>
            <person name="Zegar C."/>
            <person name="Gutwein M."/>
            <person name="Lucas J."/>
            <person name="Kovtun M."/>
            <person name="Corcoran D."/>
            <person name="Baugh L.R."/>
            <person name="Kiontke K."/>
            <person name="Gunsalus K."/>
            <person name="Fitch D.H."/>
            <person name="Piano F."/>
        </authorList>
    </citation>
    <scope>NUCLEOTIDE SEQUENCE [LARGE SCALE GENOMIC DNA]</scope>
    <source>
        <strain evidence="11">PF1309</strain>
    </source>
</reference>
<dbReference type="Proteomes" id="UP000218231">
    <property type="component" value="Unassembled WGS sequence"/>
</dbReference>
<dbReference type="PANTHER" id="PTHR11685">
    <property type="entry name" value="RBR FAMILY RING FINGER AND IBR DOMAIN-CONTAINING"/>
    <property type="match status" value="1"/>
</dbReference>
<evidence type="ECO:0000313" key="11">
    <source>
        <dbReference type="EMBL" id="PAV86563.1"/>
    </source>
</evidence>
<keyword evidence="3" id="KW-0677">Repeat</keyword>
<dbReference type="GO" id="GO:0004842">
    <property type="term" value="F:ubiquitin-protein transferase activity"/>
    <property type="evidence" value="ECO:0007669"/>
    <property type="project" value="InterPro"/>
</dbReference>
<dbReference type="SUPFAM" id="SSF57850">
    <property type="entry name" value="RING/U-box"/>
    <property type="match status" value="2"/>
</dbReference>
<dbReference type="OrthoDB" id="61092at2759"/>
<protein>
    <submittedName>
        <fullName evidence="11">Uncharacterized protein</fullName>
    </submittedName>
</protein>
<dbReference type="EMBL" id="LIAE01006657">
    <property type="protein sequence ID" value="PAV86563.1"/>
    <property type="molecule type" value="Genomic_DNA"/>
</dbReference>
<dbReference type="GO" id="GO:0008270">
    <property type="term" value="F:zinc ion binding"/>
    <property type="evidence" value="ECO:0007669"/>
    <property type="project" value="UniProtKB-KW"/>
</dbReference>
<evidence type="ECO:0000259" key="9">
    <source>
        <dbReference type="PROSITE" id="PS50089"/>
    </source>
</evidence>
<dbReference type="GO" id="GO:0016567">
    <property type="term" value="P:protein ubiquitination"/>
    <property type="evidence" value="ECO:0007669"/>
    <property type="project" value="InterPro"/>
</dbReference>
<keyword evidence="5" id="KW-0833">Ubl conjugation pathway</keyword>
<evidence type="ECO:0000256" key="2">
    <source>
        <dbReference type="ARBA" id="ARBA00022723"/>
    </source>
</evidence>
<feature type="domain" description="RING-type" evidence="9">
    <location>
        <begin position="734"/>
        <end position="777"/>
    </location>
</feature>
<accession>A0A2A2LJX9</accession>
<feature type="region of interest" description="Disordered" evidence="8">
    <location>
        <begin position="1"/>
        <end position="57"/>
    </location>
</feature>
<dbReference type="CDD" id="cd20335">
    <property type="entry name" value="BRcat_RBR"/>
    <property type="match status" value="1"/>
</dbReference>
<evidence type="ECO:0000259" key="10">
    <source>
        <dbReference type="PROSITE" id="PS51873"/>
    </source>
</evidence>
<dbReference type="Gene3D" id="3.30.40.10">
    <property type="entry name" value="Zinc/RING finger domain, C3HC4 (zinc finger)"/>
    <property type="match status" value="1"/>
</dbReference>
<keyword evidence="12" id="KW-1185">Reference proteome</keyword>
<dbReference type="InterPro" id="IPR001841">
    <property type="entry name" value="Znf_RING"/>
</dbReference>
<dbReference type="AlphaFoldDB" id="A0A2A2LJX9"/>